<dbReference type="AlphaFoldDB" id="A0AA39VYK9"/>
<evidence type="ECO:0000313" key="3">
    <source>
        <dbReference type="Proteomes" id="UP001168877"/>
    </source>
</evidence>
<name>A0AA39VYK9_ACESA</name>
<proteinExistence type="predicted"/>
<keyword evidence="3" id="KW-1185">Reference proteome</keyword>
<gene>
    <name evidence="2" type="ORF">LWI29_010547</name>
</gene>
<dbReference type="EMBL" id="JAUESC010000004">
    <property type="protein sequence ID" value="KAK0595843.1"/>
    <property type="molecule type" value="Genomic_DNA"/>
</dbReference>
<evidence type="ECO:0000313" key="2">
    <source>
        <dbReference type="EMBL" id="KAK0595843.1"/>
    </source>
</evidence>
<reference evidence="2" key="2">
    <citation type="submission" date="2023-06" db="EMBL/GenBank/DDBJ databases">
        <authorList>
            <person name="Swenson N.G."/>
            <person name="Wegrzyn J.L."/>
            <person name="Mcevoy S.L."/>
        </authorList>
    </citation>
    <scope>NUCLEOTIDE SEQUENCE</scope>
    <source>
        <strain evidence="2">NS2018</strain>
        <tissue evidence="2">Leaf</tissue>
    </source>
</reference>
<accession>A0AA39VYK9</accession>
<comment type="caution">
    <text evidence="2">The sequence shown here is derived from an EMBL/GenBank/DDBJ whole genome shotgun (WGS) entry which is preliminary data.</text>
</comment>
<organism evidence="2 3">
    <name type="scientific">Acer saccharum</name>
    <name type="common">Sugar maple</name>
    <dbReference type="NCBI Taxonomy" id="4024"/>
    <lineage>
        <taxon>Eukaryota</taxon>
        <taxon>Viridiplantae</taxon>
        <taxon>Streptophyta</taxon>
        <taxon>Embryophyta</taxon>
        <taxon>Tracheophyta</taxon>
        <taxon>Spermatophyta</taxon>
        <taxon>Magnoliopsida</taxon>
        <taxon>eudicotyledons</taxon>
        <taxon>Gunneridae</taxon>
        <taxon>Pentapetalae</taxon>
        <taxon>rosids</taxon>
        <taxon>malvids</taxon>
        <taxon>Sapindales</taxon>
        <taxon>Sapindaceae</taxon>
        <taxon>Hippocastanoideae</taxon>
        <taxon>Acereae</taxon>
        <taxon>Acer</taxon>
    </lineage>
</organism>
<feature type="domain" description="Transposase MuDR plant" evidence="1">
    <location>
        <begin position="204"/>
        <end position="257"/>
    </location>
</feature>
<sequence>MYIKRVNNDSPNLRAIAFVSPKSHPREQRFLKNLFFIFQANRYTAIVRTTVGAKADAKDNGHDVVGDGSDFVGYQPTWVNEECYEELLGEDVERANCQRKKKGKQIAEEVESVEEIVESDYDQELEDITSDTCVDPNKDWDSLEFPDVPRAECGSRFDIDDGSDDLNSLDGSDCEDDEGRHPRKFLNTRYHQFNPDCDMQHPIFRVGMVFGSADVFRQAIRAHAITNRREVKFQKNDANRVRAVCKAEGCNWFVFAS</sequence>
<dbReference type="Pfam" id="PF03108">
    <property type="entry name" value="DBD_Tnp_Mut"/>
    <property type="match status" value="1"/>
</dbReference>
<reference evidence="2" key="1">
    <citation type="journal article" date="2022" name="Plant J.">
        <title>Strategies of tolerance reflected in two North American maple genomes.</title>
        <authorList>
            <person name="McEvoy S.L."/>
            <person name="Sezen U.U."/>
            <person name="Trouern-Trend A."/>
            <person name="McMahon S.M."/>
            <person name="Schaberg P.G."/>
            <person name="Yang J."/>
            <person name="Wegrzyn J.L."/>
            <person name="Swenson N.G."/>
        </authorList>
    </citation>
    <scope>NUCLEOTIDE SEQUENCE</scope>
    <source>
        <strain evidence="2">NS2018</strain>
    </source>
</reference>
<dbReference type="Proteomes" id="UP001168877">
    <property type="component" value="Unassembled WGS sequence"/>
</dbReference>
<evidence type="ECO:0000259" key="1">
    <source>
        <dbReference type="Pfam" id="PF03108"/>
    </source>
</evidence>
<dbReference type="InterPro" id="IPR004332">
    <property type="entry name" value="Transposase_MuDR"/>
</dbReference>
<protein>
    <recommendedName>
        <fullName evidence="1">Transposase MuDR plant domain-containing protein</fullName>
    </recommendedName>
</protein>